<gene>
    <name evidence="3" type="ORF">GN244_ATG11853</name>
    <name evidence="4" type="ORF">GN958_ATG13215</name>
</gene>
<comment type="caution">
    <text evidence="3">The sequence shown here is derived from an EMBL/GenBank/DDBJ whole genome shotgun (WGS) entry which is preliminary data.</text>
</comment>
<evidence type="ECO:0000313" key="5">
    <source>
        <dbReference type="Proteomes" id="UP000602510"/>
    </source>
</evidence>
<proteinExistence type="predicted"/>
<evidence type="ECO:0000256" key="1">
    <source>
        <dbReference type="SAM" id="Phobius"/>
    </source>
</evidence>
<keyword evidence="5" id="KW-1185">Reference proteome</keyword>
<feature type="transmembrane region" description="Helical" evidence="1">
    <location>
        <begin position="141"/>
        <end position="162"/>
    </location>
</feature>
<evidence type="ECO:0000313" key="3">
    <source>
        <dbReference type="EMBL" id="KAF4036119.1"/>
    </source>
</evidence>
<feature type="signal peptide" evidence="2">
    <location>
        <begin position="1"/>
        <end position="15"/>
    </location>
</feature>
<organism evidence="3 5">
    <name type="scientific">Phytophthora infestans</name>
    <name type="common">Potato late blight agent</name>
    <name type="synonym">Botrytis infestans</name>
    <dbReference type="NCBI Taxonomy" id="4787"/>
    <lineage>
        <taxon>Eukaryota</taxon>
        <taxon>Sar</taxon>
        <taxon>Stramenopiles</taxon>
        <taxon>Oomycota</taxon>
        <taxon>Peronosporomycetes</taxon>
        <taxon>Peronosporales</taxon>
        <taxon>Peronosporaceae</taxon>
        <taxon>Phytophthora</taxon>
    </lineage>
</organism>
<dbReference type="AlphaFoldDB" id="A0A833T3B7"/>
<keyword evidence="1" id="KW-1133">Transmembrane helix</keyword>
<sequence length="170" mass="18369">MRLLGLLVLVISVLAGYCYDLATAGTADQAVTLKAASKLDDKAHRYLKGDSEELTAIEDEERGGLERLKSLFRKSPSLDKLKTQAVKPSDLNKAKAAVKDPEIAKMKNLAGKVELTSRDAKCVRAISVKNPLRGLNLIEKLIAIASIGFLVGGFGFLIAMIVRMLSADKK</sequence>
<keyword evidence="2" id="KW-0732">Signal</keyword>
<evidence type="ECO:0000256" key="2">
    <source>
        <dbReference type="SAM" id="SignalP"/>
    </source>
</evidence>
<dbReference type="Proteomes" id="UP000704712">
    <property type="component" value="Unassembled WGS sequence"/>
</dbReference>
<dbReference type="Proteomes" id="UP000602510">
    <property type="component" value="Unassembled WGS sequence"/>
</dbReference>
<name>A0A833T3B7_PHYIN</name>
<dbReference type="EMBL" id="WSZM01000281">
    <property type="protein sequence ID" value="KAF4036119.1"/>
    <property type="molecule type" value="Genomic_DNA"/>
</dbReference>
<evidence type="ECO:0000313" key="4">
    <source>
        <dbReference type="EMBL" id="KAF4137589.1"/>
    </source>
</evidence>
<reference evidence="3" key="1">
    <citation type="submission" date="2020-04" db="EMBL/GenBank/DDBJ databases">
        <title>Hybrid Assembly of Korean Phytophthora infestans isolates.</title>
        <authorList>
            <person name="Prokchorchik M."/>
            <person name="Lee Y."/>
            <person name="Seo J."/>
            <person name="Cho J.-H."/>
            <person name="Park Y.-E."/>
            <person name="Jang D.-C."/>
            <person name="Im J.-S."/>
            <person name="Choi J.-G."/>
            <person name="Park H.-J."/>
            <person name="Lee G.-B."/>
            <person name="Lee Y.-G."/>
            <person name="Hong S.-Y."/>
            <person name="Cho K."/>
            <person name="Sohn K.H."/>
        </authorList>
    </citation>
    <scope>NUCLEOTIDE SEQUENCE</scope>
    <source>
        <strain evidence="3">KR_1_A1</strain>
        <strain evidence="4">KR_2_A2</strain>
    </source>
</reference>
<accession>A0A833T3B7</accession>
<evidence type="ECO:0008006" key="6">
    <source>
        <dbReference type="Google" id="ProtNLM"/>
    </source>
</evidence>
<feature type="chain" id="PRO_5036417781" description="Secreted RxLR effector peptide protein" evidence="2">
    <location>
        <begin position="16"/>
        <end position="170"/>
    </location>
</feature>
<dbReference type="EMBL" id="JAACNO010001783">
    <property type="protein sequence ID" value="KAF4137589.1"/>
    <property type="molecule type" value="Genomic_DNA"/>
</dbReference>
<protein>
    <recommendedName>
        <fullName evidence="6">Secreted RxLR effector peptide protein</fullName>
    </recommendedName>
</protein>
<keyword evidence="1" id="KW-0472">Membrane</keyword>
<keyword evidence="1" id="KW-0812">Transmembrane</keyword>